<gene>
    <name evidence="1" type="ordered locus">HCW_02010</name>
</gene>
<reference evidence="2" key="1">
    <citation type="submission" date="2012-04" db="EMBL/GenBank/DDBJ databases">
        <title>Complete genome sequence of Helicobacter cetorum strain MIT 00-7128.</title>
        <authorList>
            <person name="Kersulyte D."/>
            <person name="Berg D.E."/>
        </authorList>
    </citation>
    <scope>NUCLEOTIDE SEQUENCE [LARGE SCALE GENOMIC DNA]</scope>
    <source>
        <strain evidence="2">MIT 00-7128</strain>
    </source>
</reference>
<dbReference type="HOGENOM" id="CLU_1882876_0_0_7"/>
<dbReference type="AlphaFoldDB" id="I0EL68"/>
<protein>
    <submittedName>
        <fullName evidence="1">Uncharacterized protein</fullName>
    </submittedName>
</protein>
<name>I0EL68_HELC0</name>
<proteinExistence type="predicted"/>
<dbReference type="Proteomes" id="UP000005010">
    <property type="component" value="Chromosome"/>
</dbReference>
<dbReference type="RefSeq" id="WP_014660559.1">
    <property type="nucleotide sequence ID" value="NC_017737.1"/>
</dbReference>
<accession>I0EL68</accession>
<keyword evidence="2" id="KW-1185">Reference proteome</keyword>
<evidence type="ECO:0000313" key="1">
    <source>
        <dbReference type="EMBL" id="AFI03687.1"/>
    </source>
</evidence>
<evidence type="ECO:0000313" key="2">
    <source>
        <dbReference type="Proteomes" id="UP000005010"/>
    </source>
</evidence>
<organism evidence="1 2">
    <name type="scientific">Helicobacter cetorum (strain ATCC BAA-429 / MIT 00-7128)</name>
    <dbReference type="NCBI Taxonomy" id="182217"/>
    <lineage>
        <taxon>Bacteria</taxon>
        <taxon>Pseudomonadati</taxon>
        <taxon>Campylobacterota</taxon>
        <taxon>Epsilonproteobacteria</taxon>
        <taxon>Campylobacterales</taxon>
        <taxon>Helicobacteraceae</taxon>
        <taxon>Helicobacter</taxon>
    </lineage>
</organism>
<dbReference type="STRING" id="182217.HCW_02010"/>
<dbReference type="KEGG" id="hce:HCW_02010"/>
<dbReference type="PATRIC" id="fig|182217.3.peg.420"/>
<dbReference type="EMBL" id="CP003479">
    <property type="protein sequence ID" value="AFI03687.1"/>
    <property type="molecule type" value="Genomic_DNA"/>
</dbReference>
<sequence>MDFVDNKDDKIKCILEPIGKIQGNKIKDYFKICDEVLSQKNNPSITNALLERMHTLHFCSNTTRIDFIPQHIQSYLIGTMKKYHFEYLGDISFCQKCPNYNNLKECVKELMNNPLVGMGETKIAILSLCWQNKPY</sequence>